<dbReference type="PANTHER" id="PTHR10138:SF0">
    <property type="entry name" value="TRYPTOPHAN 2,3-DIOXYGENASE"/>
    <property type="match status" value="1"/>
</dbReference>
<dbReference type="GO" id="GO:0019441">
    <property type="term" value="P:L-tryptophan catabolic process to kynurenine"/>
    <property type="evidence" value="ECO:0007669"/>
    <property type="project" value="InterPro"/>
</dbReference>
<proteinExistence type="inferred from homology"/>
<reference evidence="1" key="1">
    <citation type="journal article" date="2014" name="Genome Biol. Evol.">
        <title>Pangenome evidence for extensive interdomain horizontal transfer affecting lineage core and shell genes in uncultured planktonic thaumarchaeota and euryarchaeota.</title>
        <authorList>
            <person name="Deschamps P."/>
            <person name="Zivanovic Y."/>
            <person name="Moreira D."/>
            <person name="Rodriguez-Valera F."/>
            <person name="Lopez-Garcia P."/>
        </authorList>
    </citation>
    <scope>NUCLEOTIDE SEQUENCE</scope>
</reference>
<dbReference type="EC" id="1.13.11.11" evidence="1"/>
<dbReference type="InterPro" id="IPR037217">
    <property type="entry name" value="Trp/Indoleamine_2_3_dOase-like"/>
</dbReference>
<evidence type="ECO:0000313" key="1">
    <source>
        <dbReference type="EMBL" id="AIF14959.1"/>
    </source>
</evidence>
<accession>A0A075HG82</accession>
<dbReference type="Gene3D" id="1.10.287.3810">
    <property type="match status" value="1"/>
</dbReference>
<dbReference type="AlphaFoldDB" id="A0A075HG82"/>
<dbReference type="GO" id="GO:0046872">
    <property type="term" value="F:metal ion binding"/>
    <property type="evidence" value="ECO:0007669"/>
    <property type="project" value="InterPro"/>
</dbReference>
<dbReference type="EMBL" id="KF901015">
    <property type="protein sequence ID" value="AIF14959.1"/>
    <property type="molecule type" value="Genomic_DNA"/>
</dbReference>
<sequence length="390" mass="44330">MSITLLPPKTRVELAYFPIFITKVNQRQFVKPHPQPRVMAGSKTYADYLSLHELLSLQGDDNELSNDEQHFVIVHQNFELWFRLVLIELRAARTLLLQTTLPEEDVPRIVHHLKRCIEIFRHMANQWKIMETLTPQDFLAFRDGLGTASGFESYQMRELELLLGLETKQRVAGMDPLAHFRKLAERGETDAEVLERLEAEAAMPALGDILANWLLRTPIQGSLAGDAGDEEKVSVFVDEYLAIHKKIGDDAVARMSQHGVDNIEAVAARFAGAHEAAIDFLRPDGVVSRSRAGLLFIESYRELPLLAWPRILIDTLVELEESLVLFRTHHVRMVERLIGRRVGTGGSSGVDYLEATLQYRVFGDLWAVRTILIKREALPELQQPEFYGFA</sequence>
<dbReference type="HAMAP" id="MF_01972">
    <property type="entry name" value="T23O"/>
    <property type="match status" value="1"/>
</dbReference>
<dbReference type="Pfam" id="PF03301">
    <property type="entry name" value="Trp_dioxygenase"/>
    <property type="match status" value="1"/>
</dbReference>
<protein>
    <submittedName>
        <fullName evidence="1">Putative tryptophan-2,3-dioxygenase oxidoreductase protein (TDO2)</fullName>
        <ecNumber evidence="1">1.13.11.11</ecNumber>
    </submittedName>
</protein>
<dbReference type="PANTHER" id="PTHR10138">
    <property type="entry name" value="TRYPTOPHAN 2,3-DIOXYGENASE"/>
    <property type="match status" value="1"/>
</dbReference>
<name>A0A075HG82_9EURY</name>
<dbReference type="GO" id="GO:0020037">
    <property type="term" value="F:heme binding"/>
    <property type="evidence" value="ECO:0007669"/>
    <property type="project" value="InterPro"/>
</dbReference>
<organism evidence="1">
    <name type="scientific">uncultured marine group II/III euryarchaeote KM3_68_H12</name>
    <dbReference type="NCBI Taxonomy" id="1456487"/>
    <lineage>
        <taxon>Archaea</taxon>
        <taxon>Methanobacteriati</taxon>
        <taxon>Methanobacteriota</taxon>
        <taxon>environmental samples</taxon>
    </lineage>
</organism>
<keyword evidence="1" id="KW-0560">Oxidoreductase</keyword>
<gene>
    <name evidence="1" type="primary">TDO2</name>
</gene>
<dbReference type="GO" id="GO:0004833">
    <property type="term" value="F:L-tryptophan 2,3-dioxygenase activity"/>
    <property type="evidence" value="ECO:0007669"/>
    <property type="project" value="UniProtKB-EC"/>
</dbReference>
<dbReference type="SUPFAM" id="SSF140959">
    <property type="entry name" value="Indolic compounds 2,3-dioxygenase-like"/>
    <property type="match status" value="1"/>
</dbReference>
<dbReference type="Gene3D" id="1.20.58.480">
    <property type="match status" value="1"/>
</dbReference>
<keyword evidence="1" id="KW-0223">Dioxygenase</keyword>
<dbReference type="GO" id="GO:0019442">
    <property type="term" value="P:L-tryptophan catabolic process to acetyl-CoA"/>
    <property type="evidence" value="ECO:0007669"/>
    <property type="project" value="TreeGrafter"/>
</dbReference>
<dbReference type="InterPro" id="IPR004981">
    <property type="entry name" value="Trp_2_3_dOase"/>
</dbReference>